<evidence type="ECO:0000313" key="7">
    <source>
        <dbReference type="Proteomes" id="UP000536909"/>
    </source>
</evidence>
<dbReference type="SMART" id="SM01043">
    <property type="entry name" value="BTAD"/>
    <property type="match status" value="1"/>
</dbReference>
<keyword evidence="2" id="KW-0804">Transcription</keyword>
<evidence type="ECO:0000313" key="4">
    <source>
        <dbReference type="EMBL" id="MBB5294508.1"/>
    </source>
</evidence>
<dbReference type="SUPFAM" id="SSF48452">
    <property type="entry name" value="TPR-like"/>
    <property type="match status" value="2"/>
</dbReference>
<dbReference type="InterPro" id="IPR005158">
    <property type="entry name" value="BTAD"/>
</dbReference>
<keyword evidence="7" id="KW-1185">Reference proteome</keyword>
<dbReference type="Proteomes" id="UP000536909">
    <property type="component" value="Unassembled WGS sequence"/>
</dbReference>
<dbReference type="InterPro" id="IPR011990">
    <property type="entry name" value="TPR-like_helical_dom_sf"/>
</dbReference>
<dbReference type="RefSeq" id="WP_129117741.1">
    <property type="nucleotide sequence ID" value="NZ_BSUI01000013.1"/>
</dbReference>
<dbReference type="EMBL" id="VBRC01000003">
    <property type="protein sequence ID" value="TLK29939.1"/>
    <property type="molecule type" value="Genomic_DNA"/>
</dbReference>
<feature type="domain" description="Bacterial transcriptional activator" evidence="3">
    <location>
        <begin position="522"/>
        <end position="655"/>
    </location>
</feature>
<name>A0AAJ5F485_9DEIO</name>
<reference evidence="4 7" key="2">
    <citation type="submission" date="2020-08" db="EMBL/GenBank/DDBJ databases">
        <title>Genomic Encyclopedia of Type Strains, Phase IV (KMG-IV): sequencing the most valuable type-strain genomes for metagenomic binning, comparative biology and taxonomic classification.</title>
        <authorList>
            <person name="Goeker M."/>
        </authorList>
    </citation>
    <scope>NUCLEOTIDE SEQUENCE [LARGE SCALE GENOMIC DNA]</scope>
    <source>
        <strain evidence="4 7">DSM 105434</strain>
    </source>
</reference>
<dbReference type="GO" id="GO:0006355">
    <property type="term" value="P:regulation of DNA-templated transcription"/>
    <property type="evidence" value="ECO:0007669"/>
    <property type="project" value="TreeGrafter"/>
</dbReference>
<dbReference type="AlphaFoldDB" id="A0AAJ5F485"/>
<dbReference type="GO" id="GO:0003677">
    <property type="term" value="F:DNA binding"/>
    <property type="evidence" value="ECO:0007669"/>
    <property type="project" value="TreeGrafter"/>
</dbReference>
<evidence type="ECO:0000313" key="5">
    <source>
        <dbReference type="EMBL" id="TLK29939.1"/>
    </source>
</evidence>
<evidence type="ECO:0000256" key="1">
    <source>
        <dbReference type="ARBA" id="ARBA00023015"/>
    </source>
</evidence>
<accession>A0AAJ5F485</accession>
<dbReference type="Pfam" id="PF03704">
    <property type="entry name" value="BTAD"/>
    <property type="match status" value="1"/>
</dbReference>
<proteinExistence type="predicted"/>
<protein>
    <submittedName>
        <fullName evidence="4">Tetratricopeptide (TPR) repeat protein</fullName>
    </submittedName>
</protein>
<evidence type="ECO:0000256" key="2">
    <source>
        <dbReference type="ARBA" id="ARBA00023163"/>
    </source>
</evidence>
<dbReference type="Proteomes" id="UP000308000">
    <property type="component" value="Unassembled WGS sequence"/>
</dbReference>
<dbReference type="Gene3D" id="1.25.40.10">
    <property type="entry name" value="Tetratricopeptide repeat domain"/>
    <property type="match status" value="2"/>
</dbReference>
<dbReference type="EMBL" id="JACHFV010000004">
    <property type="protein sequence ID" value="MBB5294508.1"/>
    <property type="molecule type" value="Genomic_DNA"/>
</dbReference>
<reference evidence="5 6" key="1">
    <citation type="submission" date="2019-04" db="EMBL/GenBank/DDBJ databases">
        <title>Deinococcus metalilatus MA1002 mutant No.5.</title>
        <authorList>
            <person name="Park W."/>
            <person name="Park C."/>
        </authorList>
    </citation>
    <scope>NUCLEOTIDE SEQUENCE [LARGE SCALE GENOMIC DNA]</scope>
    <source>
        <strain evidence="5 6">MA1002-m5</strain>
    </source>
</reference>
<dbReference type="PANTHER" id="PTHR35807:SF1">
    <property type="entry name" value="TRANSCRIPTIONAL REGULATOR REDD"/>
    <property type="match status" value="1"/>
</dbReference>
<comment type="caution">
    <text evidence="5">The sequence shown here is derived from an EMBL/GenBank/DDBJ whole genome shotgun (WGS) entry which is preliminary data.</text>
</comment>
<gene>
    <name evidence="5" type="ORF">FCS05_05235</name>
    <name evidence="4" type="ORF">HNQ10_001322</name>
</gene>
<dbReference type="InterPro" id="IPR051677">
    <property type="entry name" value="AfsR-DnrI-RedD_regulator"/>
</dbReference>
<keyword evidence="1" id="KW-0805">Transcription regulation</keyword>
<dbReference type="PANTHER" id="PTHR35807">
    <property type="entry name" value="TRANSCRIPTIONAL REGULATOR REDD-RELATED"/>
    <property type="match status" value="1"/>
</dbReference>
<evidence type="ECO:0000313" key="6">
    <source>
        <dbReference type="Proteomes" id="UP000308000"/>
    </source>
</evidence>
<evidence type="ECO:0000259" key="3">
    <source>
        <dbReference type="SMART" id="SM01043"/>
    </source>
</evidence>
<organism evidence="5 6">
    <name type="scientific">Deinococcus metallilatus</name>
    <dbReference type="NCBI Taxonomy" id="1211322"/>
    <lineage>
        <taxon>Bacteria</taxon>
        <taxon>Thermotogati</taxon>
        <taxon>Deinococcota</taxon>
        <taxon>Deinococci</taxon>
        <taxon>Deinococcales</taxon>
        <taxon>Deinococcaceae</taxon>
        <taxon>Deinococcus</taxon>
    </lineage>
</organism>
<sequence>MPQPLRTDTDAAEPTATEATTNAILGCLAAGQFAEGLRHHAALKAPTPADDLWAGQCLVLLQRRVEGLSLLLRARARGQEDAGALAAVAHRFGGEVERAERLLESLHPARLSAFGRAVAGRERGMLLFQAGRPREALAPLQHAWETAVSDAVARHFLGSFSAALGLVLGELGRDASAVAYVNLALPHASPPQRAPLLWVRALSSVHSGQFAEAERDLDSIAALQTAPDALPLLRYYRGVLAQTRGLWAEAAGQYRDSAEAACAALQPETEFYARLRLGALATAQDDLDTARAHLARARGLADGPRMQAFLALRQGAWLVRARDPQALAVLTQARQGFGALQLGRELGLTHLHLAEAHLRDGRAGAAQDHLALAVDLRHALGSGTVLAAELHSLPAVREALRSPPAYLDVLRRDVEGLEGQLPPRLTLTTLGGCGLTLGGERVRLNVGLARTVELLAFLLERGEATLEEVQTHVFEDRGPRQARGYLHVARHALGRAVPQLQVPFDRARRVYGLRPCGVRLGWDVQELRQAVRLGGEVGLRRALGLYAGRFLPASDTAWAAGVRDELEWSLVRLGLETLERLQREGQHAACVGLAQRLLEIHPLDVGISALLVRALHTLHGGLAARQELERVSQVFQRELGEVPEPLLALRRDAWASAN</sequence>